<sequence>MLADFGSRTTAEEAASVFAAEIKGKNVLITGPSLGGLGAETARVISKFGAGIVILAGRSRDKLEETEKAIKSDVPTAKTRLLILDLNSLAAIGAAADEVLAYPEPIHVLINNAAIMAIDYAITADGYEAQFGVNYLAHFLFTARIFPKLRESGSPRVVNISSGGHRYSPFRFDDPGFSGGEKYDRWAAYAQSKTANILFSVELARRGVFAFSVHPGSVPTNLPKSAPLKEMVKIGIYNEKGEPVYSGHTVWKTLAEGASSYIVASFDPSMEPGSYIVDSQVHNERAQPYALDPEDAKRLWKLSEELVGEAFNI</sequence>
<dbReference type="Proteomes" id="UP000027195">
    <property type="component" value="Unassembled WGS sequence"/>
</dbReference>
<dbReference type="PANTHER" id="PTHR24320">
    <property type="entry name" value="RETINOL DEHYDROGENASE"/>
    <property type="match status" value="1"/>
</dbReference>
<evidence type="ECO:0000313" key="4">
    <source>
        <dbReference type="Proteomes" id="UP000027195"/>
    </source>
</evidence>
<name>A0A067MWZ7_BOTB1</name>
<dbReference type="OrthoDB" id="191139at2759"/>
<keyword evidence="4" id="KW-1185">Reference proteome</keyword>
<dbReference type="InterPro" id="IPR036291">
    <property type="entry name" value="NAD(P)-bd_dom_sf"/>
</dbReference>
<comment type="similarity">
    <text evidence="1">Belongs to the short-chain dehydrogenases/reductases (SDR) family.</text>
</comment>
<protein>
    <submittedName>
        <fullName evidence="3">Uncharacterized protein</fullName>
    </submittedName>
</protein>
<dbReference type="GO" id="GO:0016491">
    <property type="term" value="F:oxidoreductase activity"/>
    <property type="evidence" value="ECO:0007669"/>
    <property type="project" value="UniProtKB-KW"/>
</dbReference>
<reference evidence="4" key="1">
    <citation type="journal article" date="2014" name="Proc. Natl. Acad. Sci. U.S.A.">
        <title>Extensive sampling of basidiomycete genomes demonstrates inadequacy of the white-rot/brown-rot paradigm for wood decay fungi.</title>
        <authorList>
            <person name="Riley R."/>
            <person name="Salamov A.A."/>
            <person name="Brown D.W."/>
            <person name="Nagy L.G."/>
            <person name="Floudas D."/>
            <person name="Held B.W."/>
            <person name="Levasseur A."/>
            <person name="Lombard V."/>
            <person name="Morin E."/>
            <person name="Otillar R."/>
            <person name="Lindquist E.A."/>
            <person name="Sun H."/>
            <person name="LaButti K.M."/>
            <person name="Schmutz J."/>
            <person name="Jabbour D."/>
            <person name="Luo H."/>
            <person name="Baker S.E."/>
            <person name="Pisabarro A.G."/>
            <person name="Walton J.D."/>
            <person name="Blanchette R.A."/>
            <person name="Henrissat B."/>
            <person name="Martin F."/>
            <person name="Cullen D."/>
            <person name="Hibbett D.S."/>
            <person name="Grigoriev I.V."/>
        </authorList>
    </citation>
    <scope>NUCLEOTIDE SEQUENCE [LARGE SCALE GENOMIC DNA]</scope>
    <source>
        <strain evidence="4">FD-172 SS1</strain>
    </source>
</reference>
<dbReference type="Pfam" id="PF00106">
    <property type="entry name" value="adh_short"/>
    <property type="match status" value="1"/>
</dbReference>
<proteinExistence type="inferred from homology"/>
<dbReference type="PANTHER" id="PTHR24320:SF283">
    <property type="entry name" value="RETINOL DEHYDROGENASE 11"/>
    <property type="match status" value="1"/>
</dbReference>
<dbReference type="AlphaFoldDB" id="A0A067MWZ7"/>
<dbReference type="SUPFAM" id="SSF51735">
    <property type="entry name" value="NAD(P)-binding Rossmann-fold domains"/>
    <property type="match status" value="1"/>
</dbReference>
<dbReference type="STRING" id="930990.A0A067MWZ7"/>
<evidence type="ECO:0000256" key="1">
    <source>
        <dbReference type="ARBA" id="ARBA00006484"/>
    </source>
</evidence>
<evidence type="ECO:0000313" key="3">
    <source>
        <dbReference type="EMBL" id="KDQ19220.1"/>
    </source>
</evidence>
<dbReference type="Gene3D" id="3.40.50.720">
    <property type="entry name" value="NAD(P)-binding Rossmann-like Domain"/>
    <property type="match status" value="1"/>
</dbReference>
<dbReference type="InterPro" id="IPR002347">
    <property type="entry name" value="SDR_fam"/>
</dbReference>
<evidence type="ECO:0000256" key="2">
    <source>
        <dbReference type="ARBA" id="ARBA00023002"/>
    </source>
</evidence>
<dbReference type="EMBL" id="KL198019">
    <property type="protein sequence ID" value="KDQ19220.1"/>
    <property type="molecule type" value="Genomic_DNA"/>
</dbReference>
<accession>A0A067MWZ7</accession>
<gene>
    <name evidence="3" type="ORF">BOTBODRAFT_27801</name>
</gene>
<dbReference type="PRINTS" id="PR00081">
    <property type="entry name" value="GDHRDH"/>
</dbReference>
<dbReference type="InParanoid" id="A0A067MWZ7"/>
<organism evidence="3 4">
    <name type="scientific">Botryobasidium botryosum (strain FD-172 SS1)</name>
    <dbReference type="NCBI Taxonomy" id="930990"/>
    <lineage>
        <taxon>Eukaryota</taxon>
        <taxon>Fungi</taxon>
        <taxon>Dikarya</taxon>
        <taxon>Basidiomycota</taxon>
        <taxon>Agaricomycotina</taxon>
        <taxon>Agaricomycetes</taxon>
        <taxon>Cantharellales</taxon>
        <taxon>Botryobasidiaceae</taxon>
        <taxon>Botryobasidium</taxon>
    </lineage>
</organism>
<keyword evidence="2" id="KW-0560">Oxidoreductase</keyword>
<dbReference type="HOGENOM" id="CLU_010194_44_0_1"/>